<dbReference type="InterPro" id="IPR036291">
    <property type="entry name" value="NAD(P)-bd_dom_sf"/>
</dbReference>
<gene>
    <name evidence="4" type="ORF">RW1_041_00270</name>
</gene>
<dbReference type="RefSeq" id="WP_037236585.1">
    <property type="nucleotide sequence ID" value="NZ_BAWF01000041.1"/>
</dbReference>
<accession>X0Q7T5</accession>
<dbReference type="Pfam" id="PF00106">
    <property type="entry name" value="adh_short"/>
    <property type="match status" value="1"/>
</dbReference>
<evidence type="ECO:0000256" key="2">
    <source>
        <dbReference type="ARBA" id="ARBA00023002"/>
    </source>
</evidence>
<name>X0Q7T5_RHOWR</name>
<dbReference type="InterPro" id="IPR051687">
    <property type="entry name" value="Peroxisomal_Beta-Oxidation"/>
</dbReference>
<dbReference type="Proteomes" id="UP000019491">
    <property type="component" value="Unassembled WGS sequence"/>
</dbReference>
<dbReference type="InterPro" id="IPR002347">
    <property type="entry name" value="SDR_fam"/>
</dbReference>
<organism evidence="4 5">
    <name type="scientific">Rhodococcus wratislaviensis NBRC 100605</name>
    <dbReference type="NCBI Taxonomy" id="1219028"/>
    <lineage>
        <taxon>Bacteria</taxon>
        <taxon>Bacillati</taxon>
        <taxon>Actinomycetota</taxon>
        <taxon>Actinomycetes</taxon>
        <taxon>Mycobacteriales</taxon>
        <taxon>Nocardiaceae</taxon>
        <taxon>Rhodococcus</taxon>
    </lineage>
</organism>
<dbReference type="PANTHER" id="PTHR45024">
    <property type="entry name" value="DEHYDROGENASES, SHORT CHAIN"/>
    <property type="match status" value="1"/>
</dbReference>
<comment type="caution">
    <text evidence="4">The sequence shown here is derived from an EMBL/GenBank/DDBJ whole genome shotgun (WGS) entry which is preliminary data.</text>
</comment>
<dbReference type="PRINTS" id="PR00080">
    <property type="entry name" value="SDRFAMILY"/>
</dbReference>
<dbReference type="Gene3D" id="3.40.50.720">
    <property type="entry name" value="NAD(P)-binding Rossmann-like Domain"/>
    <property type="match status" value="1"/>
</dbReference>
<dbReference type="OrthoDB" id="9808187at2"/>
<keyword evidence="2" id="KW-0560">Oxidoreductase</keyword>
<dbReference type="AlphaFoldDB" id="X0Q7T5"/>
<keyword evidence="5" id="KW-1185">Reference proteome</keyword>
<protein>
    <submittedName>
        <fullName evidence="4">Putative oxidoreductase</fullName>
    </submittedName>
</protein>
<evidence type="ECO:0000256" key="3">
    <source>
        <dbReference type="RuleBase" id="RU000363"/>
    </source>
</evidence>
<dbReference type="SUPFAM" id="SSF51735">
    <property type="entry name" value="NAD(P)-binding Rossmann-fold domains"/>
    <property type="match status" value="1"/>
</dbReference>
<dbReference type="EMBL" id="BAWF01000041">
    <property type="protein sequence ID" value="GAF47482.1"/>
    <property type="molecule type" value="Genomic_DNA"/>
</dbReference>
<proteinExistence type="inferred from homology"/>
<sequence>MADRQFDGRVALVTGAGSGIGYEEATSLARLGAKVVVNDVRTKHGERPEEATAEEVAAELTAEGLTAVADTGSIGDEDYAVGLVERTVERFGRIDILINNAGIIARGTSHDTDTKFLMDTFAINFLGSFWTQRAALGYMREQNYGRILNTSSGAAAFGAPGFFPYIVSKTAIVGLSRSAALDNADFDVKINSLCPVARTMMDPDHFDSRAHVDKDMVHPKWVTPIAMYLVGEECKFSGETLSAGVGVWARVFTGKTRGVPPNGLSSADVAEVIDDIFDVSEFKVLRSAAAQYDD</sequence>
<reference evidence="4 5" key="1">
    <citation type="submission" date="2014-02" db="EMBL/GenBank/DDBJ databases">
        <title>Whole genome shotgun sequence of Rhodococcus wratislaviensis NBRC 100605.</title>
        <authorList>
            <person name="Hosoyama A."/>
            <person name="Tsuchikane K."/>
            <person name="Yoshida I."/>
            <person name="Ohji S."/>
            <person name="Ichikawa N."/>
            <person name="Yamazoe A."/>
            <person name="Fujita N."/>
        </authorList>
    </citation>
    <scope>NUCLEOTIDE SEQUENCE [LARGE SCALE GENOMIC DNA]</scope>
    <source>
        <strain evidence="4 5">NBRC 100605</strain>
    </source>
</reference>
<dbReference type="PANTHER" id="PTHR45024:SF2">
    <property type="entry name" value="SCP2 DOMAIN-CONTAINING PROTEIN"/>
    <property type="match status" value="1"/>
</dbReference>
<dbReference type="PRINTS" id="PR00081">
    <property type="entry name" value="GDHRDH"/>
</dbReference>
<evidence type="ECO:0000313" key="4">
    <source>
        <dbReference type="EMBL" id="GAF47482.1"/>
    </source>
</evidence>
<comment type="similarity">
    <text evidence="1 3">Belongs to the short-chain dehydrogenases/reductases (SDR) family.</text>
</comment>
<evidence type="ECO:0000256" key="1">
    <source>
        <dbReference type="ARBA" id="ARBA00006484"/>
    </source>
</evidence>
<dbReference type="GO" id="GO:0016491">
    <property type="term" value="F:oxidoreductase activity"/>
    <property type="evidence" value="ECO:0007669"/>
    <property type="project" value="UniProtKB-KW"/>
</dbReference>
<evidence type="ECO:0000313" key="5">
    <source>
        <dbReference type="Proteomes" id="UP000019491"/>
    </source>
</evidence>